<keyword evidence="8" id="KW-0902">Two-component regulatory system</keyword>
<evidence type="ECO:0000313" key="13">
    <source>
        <dbReference type="Proteomes" id="UP001064879"/>
    </source>
</evidence>
<keyword evidence="13" id="KW-1185">Reference proteome</keyword>
<evidence type="ECO:0000256" key="2">
    <source>
        <dbReference type="ARBA" id="ARBA00012438"/>
    </source>
</evidence>
<accession>A0ABY5SLN4</accession>
<organism evidence="12 13">
    <name type="scientific">Brevibacterium spongiae</name>
    <dbReference type="NCBI Taxonomy" id="2909672"/>
    <lineage>
        <taxon>Bacteria</taxon>
        <taxon>Bacillati</taxon>
        <taxon>Actinomycetota</taxon>
        <taxon>Actinomycetes</taxon>
        <taxon>Micrococcales</taxon>
        <taxon>Brevibacteriaceae</taxon>
        <taxon>Brevibacterium</taxon>
    </lineage>
</organism>
<evidence type="ECO:0000256" key="7">
    <source>
        <dbReference type="ARBA" id="ARBA00022840"/>
    </source>
</evidence>
<protein>
    <recommendedName>
        <fullName evidence="2">histidine kinase</fullName>
        <ecNumber evidence="2">2.7.13.3</ecNumber>
    </recommendedName>
</protein>
<gene>
    <name evidence="12" type="ORF">L1F31_13240</name>
</gene>
<evidence type="ECO:0000256" key="9">
    <source>
        <dbReference type="SAM" id="MobiDB-lite"/>
    </source>
</evidence>
<dbReference type="SUPFAM" id="SSF55874">
    <property type="entry name" value="ATPase domain of HSP90 chaperone/DNA topoisomerase II/histidine kinase"/>
    <property type="match status" value="1"/>
</dbReference>
<reference evidence="12" key="1">
    <citation type="submission" date="2022-03" db="EMBL/GenBank/DDBJ databases">
        <title>Brevibacterium spongiae sp. nov., isolated from marine sponge.</title>
        <authorList>
            <person name="Li Z."/>
            <person name="Zhang M."/>
        </authorList>
    </citation>
    <scope>NUCLEOTIDE SEQUENCE</scope>
    <source>
        <strain evidence="12">WHS-Z9</strain>
    </source>
</reference>
<dbReference type="InterPro" id="IPR050482">
    <property type="entry name" value="Sensor_HK_TwoCompSys"/>
</dbReference>
<keyword evidence="4" id="KW-0808">Transferase</keyword>
<dbReference type="PANTHER" id="PTHR24421">
    <property type="entry name" value="NITRATE/NITRITE SENSOR PROTEIN NARX-RELATED"/>
    <property type="match status" value="1"/>
</dbReference>
<proteinExistence type="predicted"/>
<dbReference type="Proteomes" id="UP001064879">
    <property type="component" value="Chromosome"/>
</dbReference>
<evidence type="ECO:0000256" key="4">
    <source>
        <dbReference type="ARBA" id="ARBA00022679"/>
    </source>
</evidence>
<dbReference type="EMBL" id="CP093443">
    <property type="protein sequence ID" value="UVI35075.1"/>
    <property type="molecule type" value="Genomic_DNA"/>
</dbReference>
<dbReference type="Gene3D" id="1.20.5.1930">
    <property type="match status" value="1"/>
</dbReference>
<keyword evidence="6 12" id="KW-0418">Kinase</keyword>
<keyword evidence="5" id="KW-0547">Nucleotide-binding</keyword>
<evidence type="ECO:0000256" key="5">
    <source>
        <dbReference type="ARBA" id="ARBA00022741"/>
    </source>
</evidence>
<evidence type="ECO:0000256" key="3">
    <source>
        <dbReference type="ARBA" id="ARBA00022553"/>
    </source>
</evidence>
<evidence type="ECO:0000256" key="1">
    <source>
        <dbReference type="ARBA" id="ARBA00000085"/>
    </source>
</evidence>
<feature type="compositionally biased region" description="Basic and acidic residues" evidence="9">
    <location>
        <begin position="282"/>
        <end position="295"/>
    </location>
</feature>
<feature type="domain" description="Signal transduction histidine kinase subgroup 3 dimerisation and phosphoacceptor" evidence="11">
    <location>
        <begin position="85"/>
        <end position="149"/>
    </location>
</feature>
<dbReference type="EC" id="2.7.13.3" evidence="2"/>
<name>A0ABY5SLN4_9MICO</name>
<dbReference type="GO" id="GO:0016301">
    <property type="term" value="F:kinase activity"/>
    <property type="evidence" value="ECO:0007669"/>
    <property type="project" value="UniProtKB-KW"/>
</dbReference>
<dbReference type="InterPro" id="IPR036890">
    <property type="entry name" value="HATPase_C_sf"/>
</dbReference>
<keyword evidence="10" id="KW-0472">Membrane</keyword>
<dbReference type="PANTHER" id="PTHR24421:SF10">
    <property type="entry name" value="NITRATE_NITRITE SENSOR PROTEIN NARQ"/>
    <property type="match status" value="1"/>
</dbReference>
<evidence type="ECO:0000256" key="8">
    <source>
        <dbReference type="ARBA" id="ARBA00023012"/>
    </source>
</evidence>
<dbReference type="Gene3D" id="3.30.565.10">
    <property type="entry name" value="Histidine kinase-like ATPase, C-terminal domain"/>
    <property type="match status" value="1"/>
</dbReference>
<dbReference type="Pfam" id="PF07730">
    <property type="entry name" value="HisKA_3"/>
    <property type="match status" value="1"/>
</dbReference>
<evidence type="ECO:0000313" key="12">
    <source>
        <dbReference type="EMBL" id="UVI35075.1"/>
    </source>
</evidence>
<sequence length="295" mass="30804">MSLTCLWLSLVTLAMLTRAATGVGSIALIVVLAAANILVPTPMSDGATFALAVFALVIAAIAIGLMLRSNDRTLIEKQATATEAERRRIATELHDLIAHEVTGIVVLAQAAGRSDNDALRTTALTKIEDAGTRALDEIRRLVSASRTQNLDSETVTRTPVAAGPQALRDRVTAFGETAHITIEIPSEVNGEVWPVLDRVLVESLTNVRRHAGADAEVTVTLTTDPTSQATLLMTVTNGPGSGGIGAGSGTGLRSLQARVGHLGGRIEAGPEPGGGWSVRARVPTDHDHQQAGEGR</sequence>
<evidence type="ECO:0000256" key="10">
    <source>
        <dbReference type="SAM" id="Phobius"/>
    </source>
</evidence>
<keyword evidence="10" id="KW-1133">Transmembrane helix</keyword>
<keyword evidence="3" id="KW-0597">Phosphoprotein</keyword>
<keyword evidence="10" id="KW-0812">Transmembrane</keyword>
<keyword evidence="7" id="KW-0067">ATP-binding</keyword>
<feature type="region of interest" description="Disordered" evidence="9">
    <location>
        <begin position="265"/>
        <end position="295"/>
    </location>
</feature>
<dbReference type="RefSeq" id="WP_265417748.1">
    <property type="nucleotide sequence ID" value="NZ_CP093443.1"/>
</dbReference>
<dbReference type="InterPro" id="IPR011712">
    <property type="entry name" value="Sig_transdc_His_kin_sub3_dim/P"/>
</dbReference>
<feature type="transmembrane region" description="Helical" evidence="10">
    <location>
        <begin position="46"/>
        <end position="67"/>
    </location>
</feature>
<dbReference type="CDD" id="cd16917">
    <property type="entry name" value="HATPase_UhpB-NarQ-NarX-like"/>
    <property type="match status" value="1"/>
</dbReference>
<evidence type="ECO:0000259" key="11">
    <source>
        <dbReference type="Pfam" id="PF07730"/>
    </source>
</evidence>
<comment type="catalytic activity">
    <reaction evidence="1">
        <text>ATP + protein L-histidine = ADP + protein N-phospho-L-histidine.</text>
        <dbReference type="EC" id="2.7.13.3"/>
    </reaction>
</comment>
<evidence type="ECO:0000256" key="6">
    <source>
        <dbReference type="ARBA" id="ARBA00022777"/>
    </source>
</evidence>